<evidence type="ECO:0000256" key="1">
    <source>
        <dbReference type="SAM" id="MobiDB-lite"/>
    </source>
</evidence>
<evidence type="ECO:0000256" key="2">
    <source>
        <dbReference type="SAM" id="SignalP"/>
    </source>
</evidence>
<sequence length="75" mass="8118">MFGRNRMKPVIIPFVLLLLWIVIGAQYTTTDCPGCSDMTGTPTNEEPVGTESSIYTDTSSGTDMDEGTTKMPPEA</sequence>
<feature type="region of interest" description="Disordered" evidence="1">
    <location>
        <begin position="32"/>
        <end position="75"/>
    </location>
</feature>
<feature type="signal peptide" evidence="2">
    <location>
        <begin position="1"/>
        <end position="25"/>
    </location>
</feature>
<dbReference type="Proteomes" id="UP000663880">
    <property type="component" value="Unassembled WGS sequence"/>
</dbReference>
<comment type="caution">
    <text evidence="3">The sequence shown here is derived from an EMBL/GenBank/DDBJ whole genome shotgun (WGS) entry which is preliminary data.</text>
</comment>
<gene>
    <name evidence="3" type="ORF">PMACD_LOCUS10043</name>
</gene>
<accession>A0A821U981</accession>
<keyword evidence="4" id="KW-1185">Reference proteome</keyword>
<protein>
    <recommendedName>
        <fullName evidence="5">Secreted protein</fullName>
    </recommendedName>
</protein>
<dbReference type="AlphaFoldDB" id="A0A821U981"/>
<keyword evidence="2" id="KW-0732">Signal</keyword>
<name>A0A821U981_9NEOP</name>
<evidence type="ECO:0000313" key="3">
    <source>
        <dbReference type="EMBL" id="CAF4886089.1"/>
    </source>
</evidence>
<reference evidence="3" key="1">
    <citation type="submission" date="2021-02" db="EMBL/GenBank/DDBJ databases">
        <authorList>
            <person name="Steward A R."/>
        </authorList>
    </citation>
    <scope>NUCLEOTIDE SEQUENCE</scope>
</reference>
<dbReference type="EMBL" id="CAJOBZ010000029">
    <property type="protein sequence ID" value="CAF4886089.1"/>
    <property type="molecule type" value="Genomic_DNA"/>
</dbReference>
<feature type="chain" id="PRO_5032820511" description="Secreted protein" evidence="2">
    <location>
        <begin position="26"/>
        <end position="75"/>
    </location>
</feature>
<evidence type="ECO:0000313" key="4">
    <source>
        <dbReference type="Proteomes" id="UP000663880"/>
    </source>
</evidence>
<proteinExistence type="predicted"/>
<organism evidence="3 4">
    <name type="scientific">Pieris macdunnoughi</name>
    <dbReference type="NCBI Taxonomy" id="345717"/>
    <lineage>
        <taxon>Eukaryota</taxon>
        <taxon>Metazoa</taxon>
        <taxon>Ecdysozoa</taxon>
        <taxon>Arthropoda</taxon>
        <taxon>Hexapoda</taxon>
        <taxon>Insecta</taxon>
        <taxon>Pterygota</taxon>
        <taxon>Neoptera</taxon>
        <taxon>Endopterygota</taxon>
        <taxon>Lepidoptera</taxon>
        <taxon>Glossata</taxon>
        <taxon>Ditrysia</taxon>
        <taxon>Papilionoidea</taxon>
        <taxon>Pieridae</taxon>
        <taxon>Pierinae</taxon>
        <taxon>Pieris</taxon>
    </lineage>
</organism>
<evidence type="ECO:0008006" key="5">
    <source>
        <dbReference type="Google" id="ProtNLM"/>
    </source>
</evidence>
<feature type="compositionally biased region" description="Polar residues" evidence="1">
    <location>
        <begin position="38"/>
        <end position="62"/>
    </location>
</feature>